<dbReference type="PANTHER" id="PTHR13265">
    <property type="entry name" value="THO COMPLEX SUBUNIT 1"/>
    <property type="match status" value="1"/>
</dbReference>
<dbReference type="AlphaFoldDB" id="A0A183D0D6"/>
<feature type="region of interest" description="Disordered" evidence="1">
    <location>
        <begin position="55"/>
        <end position="77"/>
    </location>
</feature>
<feature type="compositionally biased region" description="Basic and acidic residues" evidence="1">
    <location>
        <begin position="57"/>
        <end position="77"/>
    </location>
</feature>
<reference evidence="4" key="1">
    <citation type="submission" date="2016-06" db="UniProtKB">
        <authorList>
            <consortium name="WormBaseParasite"/>
        </authorList>
    </citation>
    <scope>IDENTIFICATION</scope>
</reference>
<reference evidence="2 3" key="2">
    <citation type="submission" date="2018-11" db="EMBL/GenBank/DDBJ databases">
        <authorList>
            <consortium name="Pathogen Informatics"/>
        </authorList>
    </citation>
    <scope>NUCLEOTIDE SEQUENCE [LARGE SCALE GENOMIC DNA]</scope>
</reference>
<proteinExistence type="predicted"/>
<dbReference type="GO" id="GO:0006406">
    <property type="term" value="P:mRNA export from nucleus"/>
    <property type="evidence" value="ECO:0007669"/>
    <property type="project" value="TreeGrafter"/>
</dbReference>
<name>A0A183D0D6_9BILA</name>
<evidence type="ECO:0000313" key="3">
    <source>
        <dbReference type="Proteomes" id="UP000271098"/>
    </source>
</evidence>
<dbReference type="InterPro" id="IPR021861">
    <property type="entry name" value="THO_THOC1"/>
</dbReference>
<evidence type="ECO:0000313" key="2">
    <source>
        <dbReference type="EMBL" id="VDK32655.1"/>
    </source>
</evidence>
<evidence type="ECO:0000256" key="1">
    <source>
        <dbReference type="SAM" id="MobiDB-lite"/>
    </source>
</evidence>
<sequence length="222" mass="23588">MLQYGADVAGDGAGAAGNGLGADQGGVQEDEGERVGVCRCVADRTRASVSGLFQECGRGDPMDGGERDAPEGSGDRTLRDVCAKGSTVAVVEDVLQASSVRRCEQLFAVVEEHLVHWKTSAFCEPCKNMILRMCNDLLKRLSRTVQTGFCGRILVLLARALPLCEKSGLNLVSHFNLDNVTRYDDVQAECCSAAADATGDVSDVEVGEIPERLVPFFGCVVA</sequence>
<keyword evidence="3" id="KW-1185">Reference proteome</keyword>
<dbReference type="PANTHER" id="PTHR13265:SF0">
    <property type="entry name" value="HPR1"/>
    <property type="match status" value="1"/>
</dbReference>
<dbReference type="Pfam" id="PF11957">
    <property type="entry name" value="efThoc1"/>
    <property type="match status" value="1"/>
</dbReference>
<organism evidence="4">
    <name type="scientific">Gongylonema pulchrum</name>
    <dbReference type="NCBI Taxonomy" id="637853"/>
    <lineage>
        <taxon>Eukaryota</taxon>
        <taxon>Metazoa</taxon>
        <taxon>Ecdysozoa</taxon>
        <taxon>Nematoda</taxon>
        <taxon>Chromadorea</taxon>
        <taxon>Rhabditida</taxon>
        <taxon>Spirurina</taxon>
        <taxon>Spiruromorpha</taxon>
        <taxon>Spiruroidea</taxon>
        <taxon>Gongylonematidae</taxon>
        <taxon>Gongylonema</taxon>
    </lineage>
</organism>
<dbReference type="WBParaSite" id="GPUH_0000218201-mRNA-1">
    <property type="protein sequence ID" value="GPUH_0000218201-mRNA-1"/>
    <property type="gene ID" value="GPUH_0000218201"/>
</dbReference>
<dbReference type="Proteomes" id="UP000271098">
    <property type="component" value="Unassembled WGS sequence"/>
</dbReference>
<dbReference type="EMBL" id="UYRT01003105">
    <property type="protein sequence ID" value="VDK32655.1"/>
    <property type="molecule type" value="Genomic_DNA"/>
</dbReference>
<evidence type="ECO:0000313" key="4">
    <source>
        <dbReference type="WBParaSite" id="GPUH_0000218201-mRNA-1"/>
    </source>
</evidence>
<protein>
    <submittedName>
        <fullName evidence="4">Saposin B-type domain-containing protein</fullName>
    </submittedName>
</protein>
<dbReference type="GO" id="GO:0000445">
    <property type="term" value="C:THO complex part of transcription export complex"/>
    <property type="evidence" value="ECO:0007669"/>
    <property type="project" value="TreeGrafter"/>
</dbReference>
<gene>
    <name evidence="2" type="ORF">GPUH_LOCUS2177</name>
</gene>
<dbReference type="OrthoDB" id="5811601at2759"/>
<accession>A0A183D0D6</accession>